<dbReference type="GO" id="GO:0071949">
    <property type="term" value="F:FAD binding"/>
    <property type="evidence" value="ECO:0007669"/>
    <property type="project" value="InterPro"/>
</dbReference>
<dbReference type="InterPro" id="IPR012951">
    <property type="entry name" value="BBE"/>
</dbReference>
<dbReference type="SUPFAM" id="SSF56176">
    <property type="entry name" value="FAD-binding/transporter-associated domain-like"/>
    <property type="match status" value="1"/>
</dbReference>
<dbReference type="OrthoDB" id="9983560at2759"/>
<dbReference type="Proteomes" id="UP000799766">
    <property type="component" value="Unassembled WGS sequence"/>
</dbReference>
<dbReference type="InterPro" id="IPR050432">
    <property type="entry name" value="FAD-linked_Oxidoreductases_BP"/>
</dbReference>
<evidence type="ECO:0000256" key="2">
    <source>
        <dbReference type="ARBA" id="ARBA00023002"/>
    </source>
</evidence>
<evidence type="ECO:0000256" key="1">
    <source>
        <dbReference type="ARBA" id="ARBA00005466"/>
    </source>
</evidence>
<dbReference type="Gene3D" id="3.30.465.10">
    <property type="match status" value="2"/>
</dbReference>
<gene>
    <name evidence="5" type="ORF">BDY21DRAFT_342019</name>
</gene>
<dbReference type="GO" id="GO:0016491">
    <property type="term" value="F:oxidoreductase activity"/>
    <property type="evidence" value="ECO:0007669"/>
    <property type="project" value="UniProtKB-KW"/>
</dbReference>
<comment type="similarity">
    <text evidence="1">Belongs to the oxygen-dependent FAD-linked oxidoreductase family.</text>
</comment>
<feature type="domain" description="FAD-binding PCMH-type" evidence="4">
    <location>
        <begin position="124"/>
        <end position="308"/>
    </location>
</feature>
<proteinExistence type="inferred from homology"/>
<name>A0A6A6P3E8_9PEZI</name>
<feature type="signal peptide" evidence="3">
    <location>
        <begin position="1"/>
        <end position="21"/>
    </location>
</feature>
<reference evidence="5" key="1">
    <citation type="journal article" date="2020" name="Stud. Mycol.">
        <title>101 Dothideomycetes genomes: a test case for predicting lifestyles and emergence of pathogens.</title>
        <authorList>
            <person name="Haridas S."/>
            <person name="Albert R."/>
            <person name="Binder M."/>
            <person name="Bloem J."/>
            <person name="Labutti K."/>
            <person name="Salamov A."/>
            <person name="Andreopoulos B."/>
            <person name="Baker S."/>
            <person name="Barry K."/>
            <person name="Bills G."/>
            <person name="Bluhm B."/>
            <person name="Cannon C."/>
            <person name="Castanera R."/>
            <person name="Culley D."/>
            <person name="Daum C."/>
            <person name="Ezra D."/>
            <person name="Gonzalez J."/>
            <person name="Henrissat B."/>
            <person name="Kuo A."/>
            <person name="Liang C."/>
            <person name="Lipzen A."/>
            <person name="Lutzoni F."/>
            <person name="Magnuson J."/>
            <person name="Mondo S."/>
            <person name="Nolan M."/>
            <person name="Ohm R."/>
            <person name="Pangilinan J."/>
            <person name="Park H.-J."/>
            <person name="Ramirez L."/>
            <person name="Alfaro M."/>
            <person name="Sun H."/>
            <person name="Tritt A."/>
            <person name="Yoshinaga Y."/>
            <person name="Zwiers L.-H."/>
            <person name="Turgeon B."/>
            <person name="Goodwin S."/>
            <person name="Spatafora J."/>
            <person name="Crous P."/>
            <person name="Grigoriev I."/>
        </authorList>
    </citation>
    <scope>NUCLEOTIDE SEQUENCE</scope>
    <source>
        <strain evidence="5">ATCC 16933</strain>
    </source>
</reference>
<dbReference type="InterPro" id="IPR006094">
    <property type="entry name" value="Oxid_FAD_bind_N"/>
</dbReference>
<dbReference type="EMBL" id="MU001678">
    <property type="protein sequence ID" value="KAF2458268.1"/>
    <property type="molecule type" value="Genomic_DNA"/>
</dbReference>
<keyword evidence="2" id="KW-0560">Oxidoreductase</keyword>
<protein>
    <submittedName>
        <fullName evidence="5">Putative FAD binding domain protein</fullName>
    </submittedName>
</protein>
<evidence type="ECO:0000259" key="4">
    <source>
        <dbReference type="PROSITE" id="PS51387"/>
    </source>
</evidence>
<sequence>MVPKVAVIFFIGLILCHRPNAHHHGPWSPPYERRRCAFGNNCWPDHATWTAFNDSISGRLVRSFPSAARCHEAQYDEQLCQIVRDNWDNSFWRTNQTGAYSAILWELGNDRCFINSSVSAPCGQGLVPYYSVAAQEVSDIQAAVRFANYKDLYLVVKNTGHSHLGRSSGKNALSIWTHNLKGKQWHDSFVPVGAPRDTQGQGAVTLQAGEQWLDVYEAAAEQGVIVVGGNARTVGTSGGYVTGGGHSAWANKYGLATDNLLEVTIVTATGDHEILNTFTDPGYFYAVRGGGGSAWGVIISVTYKTHPNPSHLQLGLVQFNATGSSAVRTVQSAVMKSLVDITSAGYTGYGVFDQGFSGIFIQPNGTNETFVEAFAPFYQLSTYPNVSAVIGNFTLPSWIDYCDAFLTDPNIGTNIQDASRLLTADILLNKTDDLIDMISDFPDAPSGFNFIGKVNPTNRANTAVNSVWDFSHALLSFGIDWADDEPAHVKTERKQRLVEISRRFDAVIGPDGGTYINEANPYEPEWQRVFWGDKYETLLKIKHRVDPTNLFVCNRCVGTDIIFEP</sequence>
<dbReference type="Pfam" id="PF08031">
    <property type="entry name" value="BBE"/>
    <property type="match status" value="1"/>
</dbReference>
<keyword evidence="6" id="KW-1185">Reference proteome</keyword>
<evidence type="ECO:0000313" key="5">
    <source>
        <dbReference type="EMBL" id="KAF2458268.1"/>
    </source>
</evidence>
<accession>A0A6A6P3E8</accession>
<organism evidence="5 6">
    <name type="scientific">Lineolata rhizophorae</name>
    <dbReference type="NCBI Taxonomy" id="578093"/>
    <lineage>
        <taxon>Eukaryota</taxon>
        <taxon>Fungi</taxon>
        <taxon>Dikarya</taxon>
        <taxon>Ascomycota</taxon>
        <taxon>Pezizomycotina</taxon>
        <taxon>Dothideomycetes</taxon>
        <taxon>Dothideomycetes incertae sedis</taxon>
        <taxon>Lineolatales</taxon>
        <taxon>Lineolataceae</taxon>
        <taxon>Lineolata</taxon>
    </lineage>
</organism>
<dbReference type="PROSITE" id="PS51387">
    <property type="entry name" value="FAD_PCMH"/>
    <property type="match status" value="1"/>
</dbReference>
<dbReference type="InterPro" id="IPR036318">
    <property type="entry name" value="FAD-bd_PCMH-like_sf"/>
</dbReference>
<dbReference type="Pfam" id="PF01565">
    <property type="entry name" value="FAD_binding_4"/>
    <property type="match status" value="1"/>
</dbReference>
<evidence type="ECO:0000313" key="6">
    <source>
        <dbReference type="Proteomes" id="UP000799766"/>
    </source>
</evidence>
<dbReference type="AlphaFoldDB" id="A0A6A6P3E8"/>
<evidence type="ECO:0000256" key="3">
    <source>
        <dbReference type="SAM" id="SignalP"/>
    </source>
</evidence>
<dbReference type="InterPro" id="IPR016169">
    <property type="entry name" value="FAD-bd_PCMH_sub2"/>
</dbReference>
<dbReference type="PANTHER" id="PTHR13878:SF91">
    <property type="entry name" value="FAD BINDING DOMAIN PROTEIN (AFU_ORTHOLOGUE AFUA_6G12070)-RELATED"/>
    <property type="match status" value="1"/>
</dbReference>
<keyword evidence="3" id="KW-0732">Signal</keyword>
<feature type="chain" id="PRO_5025441596" evidence="3">
    <location>
        <begin position="22"/>
        <end position="565"/>
    </location>
</feature>
<dbReference type="InterPro" id="IPR016166">
    <property type="entry name" value="FAD-bd_PCMH"/>
</dbReference>
<dbReference type="PANTHER" id="PTHR13878">
    <property type="entry name" value="GULONOLACTONE OXIDASE"/>
    <property type="match status" value="1"/>
</dbReference>